<accession>A0A2Z6RKJ9</accession>
<gene>
    <name evidence="1" type="ORF">RclHR1_32930002</name>
</gene>
<evidence type="ECO:0008006" key="3">
    <source>
        <dbReference type="Google" id="ProtNLM"/>
    </source>
</evidence>
<reference evidence="1 2" key="1">
    <citation type="submission" date="2017-11" db="EMBL/GenBank/DDBJ databases">
        <title>The genome of Rhizophagus clarus HR1 reveals common genetic basis of auxotrophy among arbuscular mycorrhizal fungi.</title>
        <authorList>
            <person name="Kobayashi Y."/>
        </authorList>
    </citation>
    <scope>NUCLEOTIDE SEQUENCE [LARGE SCALE GENOMIC DNA]</scope>
    <source>
        <strain evidence="1 2">HR1</strain>
    </source>
</reference>
<proteinExistence type="predicted"/>
<keyword evidence="2" id="KW-1185">Reference proteome</keyword>
<evidence type="ECO:0000313" key="1">
    <source>
        <dbReference type="EMBL" id="GBB98664.1"/>
    </source>
</evidence>
<dbReference type="AlphaFoldDB" id="A0A2Z6RKJ9"/>
<evidence type="ECO:0000313" key="2">
    <source>
        <dbReference type="Proteomes" id="UP000247702"/>
    </source>
</evidence>
<dbReference type="EMBL" id="BEXD01002550">
    <property type="protein sequence ID" value="GBB98664.1"/>
    <property type="molecule type" value="Genomic_DNA"/>
</dbReference>
<dbReference type="Proteomes" id="UP000247702">
    <property type="component" value="Unassembled WGS sequence"/>
</dbReference>
<name>A0A2Z6RKJ9_9GLOM</name>
<sequence>MLADSINQKIEEYWMILDSATTIATILDLQNKITLFELGEPTTKVINTLKEKYSLYYSKVPQLRTFIPNENNNTLGREYFYQLKKRHLEKATEAARAKILPSNNPNFVEIERYLALPCDENVEVLLW</sequence>
<comment type="caution">
    <text evidence="1">The sequence shown here is derived from an EMBL/GenBank/DDBJ whole genome shotgun (WGS) entry which is preliminary data.</text>
</comment>
<organism evidence="1 2">
    <name type="scientific">Rhizophagus clarus</name>
    <dbReference type="NCBI Taxonomy" id="94130"/>
    <lineage>
        <taxon>Eukaryota</taxon>
        <taxon>Fungi</taxon>
        <taxon>Fungi incertae sedis</taxon>
        <taxon>Mucoromycota</taxon>
        <taxon>Glomeromycotina</taxon>
        <taxon>Glomeromycetes</taxon>
        <taxon>Glomerales</taxon>
        <taxon>Glomeraceae</taxon>
        <taxon>Rhizophagus</taxon>
    </lineage>
</organism>
<protein>
    <recommendedName>
        <fullName evidence="3">hAT-like transposase RNase-H fold domain-containing protein</fullName>
    </recommendedName>
</protein>